<dbReference type="InterPro" id="IPR036627">
    <property type="entry name" value="CobW-likC_sf"/>
</dbReference>
<dbReference type="InterPro" id="IPR003495">
    <property type="entry name" value="CobW/HypB/UreG_nucleotide-bd"/>
</dbReference>
<dbReference type="GO" id="GO:0000166">
    <property type="term" value="F:nucleotide binding"/>
    <property type="evidence" value="ECO:0007669"/>
    <property type="project" value="UniProtKB-KW"/>
</dbReference>
<keyword evidence="2" id="KW-0378">Hydrolase</keyword>
<name>A0A0H2YNX8_CLOP1</name>
<evidence type="ECO:0000313" key="8">
    <source>
        <dbReference type="Proteomes" id="UP000001823"/>
    </source>
</evidence>
<proteinExistence type="inferred from homology"/>
<dbReference type="InterPro" id="IPR051316">
    <property type="entry name" value="Zinc-reg_GTPase_activator"/>
</dbReference>
<evidence type="ECO:0000256" key="1">
    <source>
        <dbReference type="ARBA" id="ARBA00022741"/>
    </source>
</evidence>
<dbReference type="eggNOG" id="COG0523">
    <property type="taxonomic scope" value="Bacteria"/>
</dbReference>
<dbReference type="KEGG" id="cpf:CPF_0043"/>
<reference evidence="7 8" key="1">
    <citation type="journal article" date="2006" name="Genome Res.">
        <title>Skewed genomic variability in strains of the toxigenic bacterial pathogen, Clostridium perfringens.</title>
        <authorList>
            <person name="Myers G.S."/>
            <person name="Rasko D.A."/>
            <person name="Cheung J.K."/>
            <person name="Ravel J."/>
            <person name="Seshadri R."/>
            <person name="Deboy R.T."/>
            <person name="Ren Q."/>
            <person name="Varga J."/>
            <person name="Awad M.M."/>
            <person name="Brinkac L.M."/>
            <person name="Daugherty S.C."/>
            <person name="Haft D.H."/>
            <person name="Dodson R.J."/>
            <person name="Madupu R."/>
            <person name="Nelson W.C."/>
            <person name="Rosovitz M.J."/>
            <person name="Sullivan S.A."/>
            <person name="Khouri H."/>
            <person name="Dimitrov G.I."/>
            <person name="Watkins K.L."/>
            <person name="Mulligan S."/>
            <person name="Benton J."/>
            <person name="Radune D."/>
            <person name="Fisher D.J."/>
            <person name="Atkins H.S."/>
            <person name="Hiscox T."/>
            <person name="Jost B.H."/>
            <person name="Billington S.J."/>
            <person name="Songer J.G."/>
            <person name="McClane B.A."/>
            <person name="Titball R.W."/>
            <person name="Rood J.I."/>
            <person name="Melville S.B."/>
            <person name="Paulsen I.T."/>
        </authorList>
    </citation>
    <scope>NUCLEOTIDE SEQUENCE [LARGE SCALE GENOMIC DNA]</scope>
    <source>
        <strain evidence="8">ATCC 13124 / DSM 756 / JCM 1290 / NCIMB 6125 / NCTC 8237 / S 107 / Type A</strain>
    </source>
</reference>
<sequence length="308" mass="35201">MKVDIISGFLGAGKTTLIKKLLDTLVKDEKVAIVENEYGEVGIDGDLLKDRRIEVKEINSGCICCTIKGDFKQNILDIISNYRPDRIIIEPSGVANFSQVLESIKEAHIEGLRINMKITMVDAQNVHMYMKNFGDFYRSQLVNANTIILTRVEKLSDKEITHVCNEIKTINNKANIITTELSKLSPERIIQVSEKKVENLIENINIKKPKRIGLRRVSAPEFFENWGVETPKTFEYSELVKILNEFQNNKHGEVLRAKGIIKSKDNKWFKFDFVPNDISIVNYKSDYTGRVCVIGRNLNKDSIDKLFS</sequence>
<comment type="similarity">
    <text evidence="4">Belongs to the SIMIBI class G3E GTPase family. ZNG1 subfamily.</text>
</comment>
<comment type="catalytic activity">
    <reaction evidence="5">
        <text>GTP + H2O = GDP + phosphate + H(+)</text>
        <dbReference type="Rhea" id="RHEA:19669"/>
        <dbReference type="ChEBI" id="CHEBI:15377"/>
        <dbReference type="ChEBI" id="CHEBI:15378"/>
        <dbReference type="ChEBI" id="CHEBI:37565"/>
        <dbReference type="ChEBI" id="CHEBI:43474"/>
        <dbReference type="ChEBI" id="CHEBI:58189"/>
    </reaction>
    <physiologicalReaction direction="left-to-right" evidence="5">
        <dbReference type="Rhea" id="RHEA:19670"/>
    </physiologicalReaction>
</comment>
<evidence type="ECO:0000256" key="3">
    <source>
        <dbReference type="ARBA" id="ARBA00023186"/>
    </source>
</evidence>
<dbReference type="InterPro" id="IPR011629">
    <property type="entry name" value="CobW-like_C"/>
</dbReference>
<dbReference type="Pfam" id="PF02492">
    <property type="entry name" value="cobW"/>
    <property type="match status" value="1"/>
</dbReference>
<dbReference type="GO" id="GO:0005737">
    <property type="term" value="C:cytoplasm"/>
    <property type="evidence" value="ECO:0007669"/>
    <property type="project" value="TreeGrafter"/>
</dbReference>
<dbReference type="Gene3D" id="3.40.50.300">
    <property type="entry name" value="P-loop containing nucleotide triphosphate hydrolases"/>
    <property type="match status" value="1"/>
</dbReference>
<evidence type="ECO:0000256" key="2">
    <source>
        <dbReference type="ARBA" id="ARBA00022801"/>
    </source>
</evidence>
<dbReference type="STRING" id="195103.CPF_0043"/>
<dbReference type="InterPro" id="IPR027417">
    <property type="entry name" value="P-loop_NTPase"/>
</dbReference>
<dbReference type="PANTHER" id="PTHR13748:SF62">
    <property type="entry name" value="COBW DOMAIN-CONTAINING PROTEIN"/>
    <property type="match status" value="1"/>
</dbReference>
<evidence type="ECO:0000313" key="7">
    <source>
        <dbReference type="EMBL" id="ABG82615.1"/>
    </source>
</evidence>
<organism evidence="7 8">
    <name type="scientific">Clostridium perfringens (strain ATCC 13124 / DSM 756 / JCM 1290 / NCIMB 6125 / NCTC 8237 / Type A)</name>
    <dbReference type="NCBI Taxonomy" id="195103"/>
    <lineage>
        <taxon>Bacteria</taxon>
        <taxon>Bacillati</taxon>
        <taxon>Bacillota</taxon>
        <taxon>Clostridia</taxon>
        <taxon>Eubacteriales</taxon>
        <taxon>Clostridiaceae</taxon>
        <taxon>Clostridium</taxon>
    </lineage>
</organism>
<dbReference type="CDD" id="cd03112">
    <property type="entry name" value="CobW-like"/>
    <property type="match status" value="1"/>
</dbReference>
<dbReference type="SMART" id="SM00833">
    <property type="entry name" value="CobW_C"/>
    <property type="match status" value="1"/>
</dbReference>
<accession>A0A0H2YNX8</accession>
<evidence type="ECO:0000256" key="4">
    <source>
        <dbReference type="ARBA" id="ARBA00034320"/>
    </source>
</evidence>
<dbReference type="EMBL" id="CP000246">
    <property type="protein sequence ID" value="ABG82615.1"/>
    <property type="molecule type" value="Genomic_DNA"/>
</dbReference>
<gene>
    <name evidence="7" type="ordered locus">CPF_0043</name>
</gene>
<dbReference type="Proteomes" id="UP000001823">
    <property type="component" value="Chromosome"/>
</dbReference>
<dbReference type="AlphaFoldDB" id="A0A0H2YNX8"/>
<feature type="domain" description="CobW C-terminal" evidence="6">
    <location>
        <begin position="223"/>
        <end position="307"/>
    </location>
</feature>
<dbReference type="GO" id="GO:0016787">
    <property type="term" value="F:hydrolase activity"/>
    <property type="evidence" value="ECO:0007669"/>
    <property type="project" value="UniProtKB-KW"/>
</dbReference>
<dbReference type="PANTHER" id="PTHR13748">
    <property type="entry name" value="COBW-RELATED"/>
    <property type="match status" value="1"/>
</dbReference>
<dbReference type="RefSeq" id="WP_003458162.1">
    <property type="nucleotide sequence ID" value="NC_008261.1"/>
</dbReference>
<dbReference type="SUPFAM" id="SSF90002">
    <property type="entry name" value="Hypothetical protein YjiA, C-terminal domain"/>
    <property type="match status" value="1"/>
</dbReference>
<dbReference type="HOGENOM" id="CLU_017452_1_3_9"/>
<evidence type="ECO:0000259" key="6">
    <source>
        <dbReference type="SMART" id="SM00833"/>
    </source>
</evidence>
<dbReference type="Pfam" id="PF07683">
    <property type="entry name" value="CobW_C"/>
    <property type="match status" value="1"/>
</dbReference>
<keyword evidence="8" id="KW-1185">Reference proteome</keyword>
<keyword evidence="1" id="KW-0547">Nucleotide-binding</keyword>
<protein>
    <submittedName>
        <fullName evidence="7">CobW/P47K family protein</fullName>
    </submittedName>
</protein>
<evidence type="ECO:0000256" key="5">
    <source>
        <dbReference type="ARBA" id="ARBA00049117"/>
    </source>
</evidence>
<keyword evidence="3" id="KW-0143">Chaperone</keyword>
<dbReference type="SUPFAM" id="SSF52540">
    <property type="entry name" value="P-loop containing nucleoside triphosphate hydrolases"/>
    <property type="match status" value="1"/>
</dbReference>
<dbReference type="Gene3D" id="3.30.1220.10">
    <property type="entry name" value="CobW-like, C-terminal domain"/>
    <property type="match status" value="1"/>
</dbReference>
<dbReference type="PaxDb" id="195103-CPF_0043"/>